<proteinExistence type="predicted"/>
<dbReference type="EMBL" id="PUHR01000101">
    <property type="protein sequence ID" value="KAG0666962.1"/>
    <property type="molecule type" value="Genomic_DNA"/>
</dbReference>
<name>A0A9P6W875_MAUEX</name>
<accession>A0A9P6W875</accession>
<reference evidence="1 2" key="1">
    <citation type="submission" date="2020-11" db="EMBL/GenBank/DDBJ databases">
        <title>Kefir isolates.</title>
        <authorList>
            <person name="Marcisauskas S."/>
            <person name="Kim Y."/>
            <person name="Blasche S."/>
        </authorList>
    </citation>
    <scope>NUCLEOTIDE SEQUENCE [LARGE SCALE GENOMIC DNA]</scope>
    <source>
        <strain evidence="1 2">OG2</strain>
    </source>
</reference>
<dbReference type="Proteomes" id="UP000750334">
    <property type="component" value="Unassembled WGS sequence"/>
</dbReference>
<evidence type="ECO:0000313" key="2">
    <source>
        <dbReference type="Proteomes" id="UP000750334"/>
    </source>
</evidence>
<sequence>MYKCSQLVLTESDFMPVSQMETKLNIPIPLKSIFYENQSYYIYLESAFNFYKSNNSFEGSLTSEQLIKLKNLTVDLPTGAFFTTYLSPRYDLCITALCTCIDQKYIQENLQVEDTYPLFRTLQLMHISFFCFVFTSYTRPSISSNKTVSRVLKMMTRVLNKDACKRITLSKGNDSGTMVPWIENSELYRDISVMKLYFSLHLQLLPSIINIKLQMCDQLTFILSEWEEIYGIIHAFLLQTESLCYALARSVMLSREIVHSNINMPAYMIIFEKRNSIIKPPSFIEENELKCEKGEIPLIVKQLLMSMFDALSKIHWSDIRQITAEENTLLKGSLLKERIKGIQSALLVIGDLDLCSKCRIVNLTELTKDLIPW</sequence>
<evidence type="ECO:0000313" key="1">
    <source>
        <dbReference type="EMBL" id="KAG0666962.1"/>
    </source>
</evidence>
<keyword evidence="2" id="KW-1185">Reference proteome</keyword>
<protein>
    <submittedName>
        <fullName evidence="1">Uncharacterized protein</fullName>
    </submittedName>
</protein>
<gene>
    <name evidence="1" type="ORF">C6P45_000171</name>
</gene>
<dbReference type="OrthoDB" id="4055114at2759"/>
<comment type="caution">
    <text evidence="1">The sequence shown here is derived from an EMBL/GenBank/DDBJ whole genome shotgun (WGS) entry which is preliminary data.</text>
</comment>
<organism evidence="1 2">
    <name type="scientific">Maudiozyma exigua</name>
    <name type="common">Yeast</name>
    <name type="synonym">Kazachstania exigua</name>
    <dbReference type="NCBI Taxonomy" id="34358"/>
    <lineage>
        <taxon>Eukaryota</taxon>
        <taxon>Fungi</taxon>
        <taxon>Dikarya</taxon>
        <taxon>Ascomycota</taxon>
        <taxon>Saccharomycotina</taxon>
        <taxon>Saccharomycetes</taxon>
        <taxon>Saccharomycetales</taxon>
        <taxon>Saccharomycetaceae</taxon>
        <taxon>Maudiozyma</taxon>
    </lineage>
</organism>
<dbReference type="AlphaFoldDB" id="A0A9P6W875"/>